<feature type="compositionally biased region" description="Low complexity" evidence="1">
    <location>
        <begin position="403"/>
        <end position="419"/>
    </location>
</feature>
<feature type="transmembrane region" description="Helical" evidence="2">
    <location>
        <begin position="26"/>
        <end position="48"/>
    </location>
</feature>
<dbReference type="EMBL" id="BMDZ01000008">
    <property type="protein sequence ID" value="GGB31771.1"/>
    <property type="molecule type" value="Genomic_DNA"/>
</dbReference>
<dbReference type="PANTHER" id="PTHR30105">
    <property type="entry name" value="UNCHARACTERIZED YIBQ-RELATED"/>
    <property type="match status" value="1"/>
</dbReference>
<comment type="caution">
    <text evidence="3">The sequence shown here is derived from an EMBL/GenBank/DDBJ whole genome shotgun (WGS) entry which is preliminary data.</text>
</comment>
<feature type="region of interest" description="Disordered" evidence="1">
    <location>
        <begin position="87"/>
        <end position="140"/>
    </location>
</feature>
<gene>
    <name evidence="3" type="ORF">GCM10011505_11580</name>
</gene>
<dbReference type="PANTHER" id="PTHR30105:SF2">
    <property type="entry name" value="DIVERGENT POLYSACCHARIDE DEACETYLASE SUPERFAMILY"/>
    <property type="match status" value="1"/>
</dbReference>
<keyword evidence="2" id="KW-0472">Membrane</keyword>
<feature type="region of interest" description="Disordered" evidence="1">
    <location>
        <begin position="388"/>
        <end position="439"/>
    </location>
</feature>
<evidence type="ECO:0000256" key="1">
    <source>
        <dbReference type="SAM" id="MobiDB-lite"/>
    </source>
</evidence>
<dbReference type="CDD" id="cd10936">
    <property type="entry name" value="CE4_DAC2"/>
    <property type="match status" value="1"/>
</dbReference>
<dbReference type="SUPFAM" id="SSF88713">
    <property type="entry name" value="Glycoside hydrolase/deacetylase"/>
    <property type="match status" value="1"/>
</dbReference>
<proteinExistence type="predicted"/>
<name>A0ABQ1ICG5_9PROT</name>
<evidence type="ECO:0000313" key="4">
    <source>
        <dbReference type="Proteomes" id="UP000603352"/>
    </source>
</evidence>
<dbReference type="InterPro" id="IPR006837">
    <property type="entry name" value="Divergent_DAC"/>
</dbReference>
<dbReference type="InterPro" id="IPR011330">
    <property type="entry name" value="Glyco_hydro/deAcase_b/a-brl"/>
</dbReference>
<keyword evidence="2" id="KW-1133">Transmembrane helix</keyword>
<evidence type="ECO:0008006" key="5">
    <source>
        <dbReference type="Google" id="ProtNLM"/>
    </source>
</evidence>
<evidence type="ECO:0000256" key="2">
    <source>
        <dbReference type="SAM" id="Phobius"/>
    </source>
</evidence>
<feature type="compositionally biased region" description="Pro residues" evidence="1">
    <location>
        <begin position="107"/>
        <end position="119"/>
    </location>
</feature>
<keyword evidence="2" id="KW-0812">Transmembrane</keyword>
<dbReference type="RefSeq" id="WP_188575822.1">
    <property type="nucleotide sequence ID" value="NZ_BMDZ01000008.1"/>
</dbReference>
<feature type="compositionally biased region" description="Basic and acidic residues" evidence="1">
    <location>
        <begin position="88"/>
        <end position="100"/>
    </location>
</feature>
<organism evidence="3 4">
    <name type="scientific">Tistrella bauzanensis</name>
    <dbReference type="NCBI Taxonomy" id="657419"/>
    <lineage>
        <taxon>Bacteria</taxon>
        <taxon>Pseudomonadati</taxon>
        <taxon>Pseudomonadota</taxon>
        <taxon>Alphaproteobacteria</taxon>
        <taxon>Geminicoccales</taxon>
        <taxon>Geminicoccaceae</taxon>
        <taxon>Tistrella</taxon>
    </lineage>
</organism>
<reference evidence="4" key="1">
    <citation type="journal article" date="2019" name="Int. J. Syst. Evol. Microbiol.">
        <title>The Global Catalogue of Microorganisms (GCM) 10K type strain sequencing project: providing services to taxonomists for standard genome sequencing and annotation.</title>
        <authorList>
            <consortium name="The Broad Institute Genomics Platform"/>
            <consortium name="The Broad Institute Genome Sequencing Center for Infectious Disease"/>
            <person name="Wu L."/>
            <person name="Ma J."/>
        </authorList>
    </citation>
    <scope>NUCLEOTIDE SEQUENCE [LARGE SCALE GENOMIC DNA]</scope>
    <source>
        <strain evidence="4">CGMCC 1.10188</strain>
    </source>
</reference>
<dbReference type="Gene3D" id="3.20.20.370">
    <property type="entry name" value="Glycoside hydrolase/deacetylase"/>
    <property type="match status" value="1"/>
</dbReference>
<feature type="region of interest" description="Disordered" evidence="1">
    <location>
        <begin position="1"/>
        <end position="20"/>
    </location>
</feature>
<sequence>MAALRIRRTDDPPRGAAPAVSGSRTIWTITGLLALAGLAAAALIALAASLGDAPDTAADDMAQAQVVMPMPVFQDAERRTATITESADEARARAALEEARAAAQAAPPAPAAPPPPTGPDTPVVMSANPAPGLSQESDQGPLPVVASDGRAPWQVYARPFDRSDARPRLALVVGGLGFSEATTQAAIDLPGAVTLAFSPYAPELRRWIERARMAGHEVMLELPMEPDGYPRNDAGPAALLTTLEPDRNRERLHWTLSRATGYVGVKPLMGERFLRSPQHLRPVLDEMQERGIMIVAQENEATDIGVALAREIGVPRALARFTVDAVATPQAIDQRLNALEALARRDGKALAVAEAWPVTLERIANWIATVEARGFAFAPATALADAPGLAPDGGAVPPPPGQTAPAQTAPTQTPASQTPAGPPPASDGTAAGHSPGTQH</sequence>
<accession>A0ABQ1ICG5</accession>
<dbReference type="Pfam" id="PF04748">
    <property type="entry name" value="Polysacc_deac_2"/>
    <property type="match status" value="1"/>
</dbReference>
<dbReference type="Proteomes" id="UP000603352">
    <property type="component" value="Unassembled WGS sequence"/>
</dbReference>
<protein>
    <recommendedName>
        <fullName evidence="5">Divergent polysaccharide deacetylase family protein</fullName>
    </recommendedName>
</protein>
<keyword evidence="4" id="KW-1185">Reference proteome</keyword>
<evidence type="ECO:0000313" key="3">
    <source>
        <dbReference type="EMBL" id="GGB31771.1"/>
    </source>
</evidence>